<dbReference type="RefSeq" id="WP_270023726.1">
    <property type="nucleotide sequence ID" value="NZ_JAPDDP010000005.1"/>
</dbReference>
<dbReference type="Pfam" id="PF13338">
    <property type="entry name" value="AbiEi_4"/>
    <property type="match status" value="1"/>
</dbReference>
<comment type="caution">
    <text evidence="3">The sequence shown here is derived from an EMBL/GenBank/DDBJ whole genome shotgun (WGS) entry which is preliminary data.</text>
</comment>
<name>A0A9X3S5Y6_9ACTN</name>
<dbReference type="Proteomes" id="UP001147653">
    <property type="component" value="Unassembled WGS sequence"/>
</dbReference>
<reference evidence="3" key="1">
    <citation type="submission" date="2022-10" db="EMBL/GenBank/DDBJ databases">
        <title>The WGS of Solirubrobacter phytolaccae KCTC 29190.</title>
        <authorList>
            <person name="Jiang Z."/>
        </authorList>
    </citation>
    <scope>NUCLEOTIDE SEQUENCE</scope>
    <source>
        <strain evidence="3">KCTC 29190</strain>
    </source>
</reference>
<dbReference type="InterPro" id="IPR025159">
    <property type="entry name" value="AbiEi_N"/>
</dbReference>
<evidence type="ECO:0000259" key="2">
    <source>
        <dbReference type="Pfam" id="PF13338"/>
    </source>
</evidence>
<evidence type="ECO:0000313" key="3">
    <source>
        <dbReference type="EMBL" id="MDA0179449.1"/>
    </source>
</evidence>
<feature type="domain" description="AbiEi antitoxin N-terminal" evidence="2">
    <location>
        <begin position="2"/>
        <end position="47"/>
    </location>
</feature>
<evidence type="ECO:0000259" key="1">
    <source>
        <dbReference type="Pfam" id="PF04480"/>
    </source>
</evidence>
<evidence type="ECO:0000313" key="4">
    <source>
        <dbReference type="Proteomes" id="UP001147653"/>
    </source>
</evidence>
<keyword evidence="4" id="KW-1185">Reference proteome</keyword>
<proteinExistence type="predicted"/>
<accession>A0A9X3S5Y6</accession>
<dbReference type="AlphaFoldDB" id="A0A9X3S5Y6"/>
<dbReference type="Pfam" id="PF04480">
    <property type="entry name" value="DUF559"/>
    <property type="match status" value="1"/>
</dbReference>
<dbReference type="SUPFAM" id="SSF52980">
    <property type="entry name" value="Restriction endonuclease-like"/>
    <property type="match status" value="1"/>
</dbReference>
<sequence>MIARVAVDQWGVVDMNDLREIGLSRQAISKRVAAGRLFPIYRGVWAVGHPRLSLEGRFLAAVKACGAGAALSHYCAAVLWGLRPWIHRFPDVTSPTLRRQKGINHHRSDHIEATVHRGIPVVTPARAIFDIAPTVPFESLRGAVNHGMGLGLIEGPELVTYSGRGAKQLREVVATAAPTRSENENLVLHLIHEAQLPRPLVNSPLKGTRYIPDFLWPDQRLILEADSKRFHGNMIARADDATRQLLLEELRFTVIRTTWIEATTNPGAVQKRVAQALSTSRT</sequence>
<dbReference type="EMBL" id="JAPDDP010000005">
    <property type="protein sequence ID" value="MDA0179449.1"/>
    <property type="molecule type" value="Genomic_DNA"/>
</dbReference>
<feature type="domain" description="DUF559" evidence="1">
    <location>
        <begin position="208"/>
        <end position="277"/>
    </location>
</feature>
<gene>
    <name evidence="3" type="ORF">OJ997_04010</name>
</gene>
<dbReference type="Gene3D" id="3.40.960.10">
    <property type="entry name" value="VSR Endonuclease"/>
    <property type="match status" value="1"/>
</dbReference>
<dbReference type="InterPro" id="IPR007569">
    <property type="entry name" value="DUF559"/>
</dbReference>
<dbReference type="InterPro" id="IPR011335">
    <property type="entry name" value="Restrct_endonuc-II-like"/>
</dbReference>
<protein>
    <submittedName>
        <fullName evidence="3">Type IV toxin-antitoxin system AbiEi family antitoxin domain-containing protein</fullName>
    </submittedName>
</protein>
<organism evidence="3 4">
    <name type="scientific">Solirubrobacter phytolaccae</name>
    <dbReference type="NCBI Taxonomy" id="1404360"/>
    <lineage>
        <taxon>Bacteria</taxon>
        <taxon>Bacillati</taxon>
        <taxon>Actinomycetota</taxon>
        <taxon>Thermoleophilia</taxon>
        <taxon>Solirubrobacterales</taxon>
        <taxon>Solirubrobacteraceae</taxon>
        <taxon>Solirubrobacter</taxon>
    </lineage>
</organism>